<evidence type="ECO:0000256" key="4">
    <source>
        <dbReference type="ARBA" id="ARBA00023136"/>
    </source>
</evidence>
<sequence>MPARIEPKVFFANERTFLSWVHTAVLISASGLAMMHLSPDDKAYRWARIAGAMLVPSAMTCLVYGLWLYQFRSGKLSIRSPGPYQAYLGPILVSLVFLIALILNFAVALSEEPGQRHKIKPHH</sequence>
<dbReference type="PANTHER" id="PTHR46140:SF1">
    <property type="entry name" value="VACUOLAR TRANSPORTER CHAPERONE COMPLEX SUBUNIT 4-RELATED"/>
    <property type="match status" value="1"/>
</dbReference>
<evidence type="ECO:0000313" key="8">
    <source>
        <dbReference type="Proteomes" id="UP000054560"/>
    </source>
</evidence>
<gene>
    <name evidence="7" type="ORF">SARC_04002</name>
</gene>
<dbReference type="Pfam" id="PF02656">
    <property type="entry name" value="DUF202"/>
    <property type="match status" value="1"/>
</dbReference>
<accession>A0A0L0G3R5</accession>
<dbReference type="PANTHER" id="PTHR46140">
    <property type="entry name" value="VACUOLAR TRANSPORTER CHAPERONE 1-RELATED"/>
    <property type="match status" value="1"/>
</dbReference>
<feature type="transmembrane region" description="Helical" evidence="5">
    <location>
        <begin position="17"/>
        <end position="37"/>
    </location>
</feature>
<keyword evidence="3 5" id="KW-1133">Transmembrane helix</keyword>
<dbReference type="InterPro" id="IPR003807">
    <property type="entry name" value="DUF202"/>
</dbReference>
<dbReference type="eggNOG" id="KOG4580">
    <property type="taxonomic scope" value="Eukaryota"/>
</dbReference>
<reference evidence="7 8" key="1">
    <citation type="submission" date="2011-02" db="EMBL/GenBank/DDBJ databases">
        <title>The Genome Sequence of Sphaeroforma arctica JP610.</title>
        <authorList>
            <consortium name="The Broad Institute Genome Sequencing Platform"/>
            <person name="Russ C."/>
            <person name="Cuomo C."/>
            <person name="Young S.K."/>
            <person name="Zeng Q."/>
            <person name="Gargeya S."/>
            <person name="Alvarado L."/>
            <person name="Berlin A."/>
            <person name="Chapman S.B."/>
            <person name="Chen Z."/>
            <person name="Freedman E."/>
            <person name="Gellesch M."/>
            <person name="Goldberg J."/>
            <person name="Griggs A."/>
            <person name="Gujja S."/>
            <person name="Heilman E."/>
            <person name="Heiman D."/>
            <person name="Howarth C."/>
            <person name="Mehta T."/>
            <person name="Neiman D."/>
            <person name="Pearson M."/>
            <person name="Roberts A."/>
            <person name="Saif S."/>
            <person name="Shea T."/>
            <person name="Shenoy N."/>
            <person name="Sisk P."/>
            <person name="Stolte C."/>
            <person name="Sykes S."/>
            <person name="White J."/>
            <person name="Yandava C."/>
            <person name="Burger G."/>
            <person name="Gray M.W."/>
            <person name="Holland P.W.H."/>
            <person name="King N."/>
            <person name="Lang F.B.F."/>
            <person name="Roger A.J."/>
            <person name="Ruiz-Trillo I."/>
            <person name="Haas B."/>
            <person name="Nusbaum C."/>
            <person name="Birren B."/>
        </authorList>
    </citation>
    <scope>NUCLEOTIDE SEQUENCE [LARGE SCALE GENOMIC DNA]</scope>
    <source>
        <strain evidence="7 8">JP610</strain>
    </source>
</reference>
<comment type="subcellular location">
    <subcellularLocation>
        <location evidence="1">Endomembrane system</location>
        <topology evidence="1">Multi-pass membrane protein</topology>
    </subcellularLocation>
</comment>
<dbReference type="EMBL" id="KQ241811">
    <property type="protein sequence ID" value="KNC83752.1"/>
    <property type="molecule type" value="Genomic_DNA"/>
</dbReference>
<dbReference type="OrthoDB" id="2243669at2759"/>
<keyword evidence="2 5" id="KW-0812">Transmembrane</keyword>
<evidence type="ECO:0000313" key="7">
    <source>
        <dbReference type="EMBL" id="KNC83752.1"/>
    </source>
</evidence>
<evidence type="ECO:0000256" key="2">
    <source>
        <dbReference type="ARBA" id="ARBA00022692"/>
    </source>
</evidence>
<dbReference type="AlphaFoldDB" id="A0A0L0G3R5"/>
<evidence type="ECO:0000256" key="5">
    <source>
        <dbReference type="SAM" id="Phobius"/>
    </source>
</evidence>
<organism evidence="7 8">
    <name type="scientific">Sphaeroforma arctica JP610</name>
    <dbReference type="NCBI Taxonomy" id="667725"/>
    <lineage>
        <taxon>Eukaryota</taxon>
        <taxon>Ichthyosporea</taxon>
        <taxon>Ichthyophonida</taxon>
        <taxon>Sphaeroforma</taxon>
    </lineage>
</organism>
<proteinExistence type="predicted"/>
<keyword evidence="4 5" id="KW-0472">Membrane</keyword>
<keyword evidence="8" id="KW-1185">Reference proteome</keyword>
<dbReference type="GO" id="GO:0012505">
    <property type="term" value="C:endomembrane system"/>
    <property type="evidence" value="ECO:0007669"/>
    <property type="project" value="UniProtKB-SubCell"/>
</dbReference>
<feature type="transmembrane region" description="Helical" evidence="5">
    <location>
        <begin position="49"/>
        <end position="67"/>
    </location>
</feature>
<dbReference type="InterPro" id="IPR051572">
    <property type="entry name" value="VTC_Complex_Subunit"/>
</dbReference>
<protein>
    <recommendedName>
        <fullName evidence="6">DUF202 domain-containing protein</fullName>
    </recommendedName>
</protein>
<name>A0A0L0G3R5_9EUKA</name>
<dbReference type="STRING" id="667725.A0A0L0G3R5"/>
<feature type="domain" description="DUF202" evidence="6">
    <location>
        <begin position="8"/>
        <end position="72"/>
    </location>
</feature>
<evidence type="ECO:0000256" key="3">
    <source>
        <dbReference type="ARBA" id="ARBA00022989"/>
    </source>
</evidence>
<feature type="transmembrane region" description="Helical" evidence="5">
    <location>
        <begin position="87"/>
        <end position="109"/>
    </location>
</feature>
<evidence type="ECO:0000256" key="1">
    <source>
        <dbReference type="ARBA" id="ARBA00004127"/>
    </source>
</evidence>
<dbReference type="GeneID" id="25904506"/>
<dbReference type="RefSeq" id="XP_014157654.1">
    <property type="nucleotide sequence ID" value="XM_014302179.1"/>
</dbReference>
<evidence type="ECO:0000259" key="6">
    <source>
        <dbReference type="Pfam" id="PF02656"/>
    </source>
</evidence>
<dbReference type="Proteomes" id="UP000054560">
    <property type="component" value="Unassembled WGS sequence"/>
</dbReference>